<evidence type="ECO:0000256" key="6">
    <source>
        <dbReference type="RuleBase" id="RU280814"/>
    </source>
</evidence>
<feature type="domain" description="Anoctamin transmembrane" evidence="7">
    <location>
        <begin position="254"/>
        <end position="695"/>
    </location>
</feature>
<feature type="transmembrane region" description="Helical" evidence="6">
    <location>
        <begin position="430"/>
        <end position="457"/>
    </location>
</feature>
<reference evidence="8" key="1">
    <citation type="submission" date="2021-01" db="EMBL/GenBank/DDBJ databases">
        <title>A chromosome-scale assembly of European eel, Anguilla anguilla.</title>
        <authorList>
            <person name="Henkel C."/>
            <person name="Jong-Raadsen S.A."/>
            <person name="Dufour S."/>
            <person name="Weltzien F.-A."/>
            <person name="Palstra A.P."/>
            <person name="Pelster B."/>
            <person name="Spaink H.P."/>
            <person name="Van Den Thillart G.E."/>
            <person name="Jansen H."/>
            <person name="Zahm M."/>
            <person name="Klopp C."/>
            <person name="Cedric C."/>
            <person name="Louis A."/>
            <person name="Berthelot C."/>
            <person name="Parey E."/>
            <person name="Roest Crollius H."/>
            <person name="Montfort J."/>
            <person name="Robinson-Rechavi M."/>
            <person name="Bucao C."/>
            <person name="Bouchez O."/>
            <person name="Gislard M."/>
            <person name="Lluch J."/>
            <person name="Milhes M."/>
            <person name="Lampietro C."/>
            <person name="Lopez Roques C."/>
            <person name="Donnadieu C."/>
            <person name="Braasch I."/>
            <person name="Desvignes T."/>
            <person name="Postlethwait J."/>
            <person name="Bobe J."/>
            <person name="Guiguen Y."/>
            <person name="Dirks R."/>
        </authorList>
    </citation>
    <scope>NUCLEOTIDE SEQUENCE</scope>
    <source>
        <strain evidence="8">Tag_6206</strain>
        <tissue evidence="8">Liver</tissue>
    </source>
</reference>
<dbReference type="GO" id="GO:0005254">
    <property type="term" value="F:chloride channel activity"/>
    <property type="evidence" value="ECO:0007669"/>
    <property type="project" value="TreeGrafter"/>
</dbReference>
<keyword evidence="9" id="KW-1185">Reference proteome</keyword>
<comment type="similarity">
    <text evidence="2 6">Belongs to the anoctamin family.</text>
</comment>
<evidence type="ECO:0000256" key="1">
    <source>
        <dbReference type="ARBA" id="ARBA00004141"/>
    </source>
</evidence>
<keyword evidence="3 6" id="KW-0812">Transmembrane</keyword>
<dbReference type="GO" id="GO:0005886">
    <property type="term" value="C:plasma membrane"/>
    <property type="evidence" value="ECO:0007669"/>
    <property type="project" value="TreeGrafter"/>
</dbReference>
<feature type="transmembrane region" description="Helical" evidence="6">
    <location>
        <begin position="572"/>
        <end position="591"/>
    </location>
</feature>
<proteinExistence type="inferred from homology"/>
<keyword evidence="4 6" id="KW-1133">Transmembrane helix</keyword>
<feature type="transmembrane region" description="Helical" evidence="6">
    <location>
        <begin position="662"/>
        <end position="683"/>
    </location>
</feature>
<feature type="transmembrane region" description="Helical" evidence="6">
    <location>
        <begin position="612"/>
        <end position="642"/>
    </location>
</feature>
<name>A0A9D3MHB4_ANGAN</name>
<evidence type="ECO:0000256" key="3">
    <source>
        <dbReference type="ARBA" id="ARBA00022692"/>
    </source>
</evidence>
<comment type="caution">
    <text evidence="6">Lacks conserved residue(s) required for the propagation of feature annotation.</text>
</comment>
<evidence type="ECO:0000256" key="2">
    <source>
        <dbReference type="ARBA" id="ARBA00009671"/>
    </source>
</evidence>
<accession>A0A9D3MHB4</accession>
<dbReference type="InterPro" id="IPR049452">
    <property type="entry name" value="Anoctamin_TM"/>
</dbReference>
<dbReference type="PANTHER" id="PTHR12308:SF36">
    <property type="entry name" value="ANOCTAMIN"/>
    <property type="match status" value="1"/>
</dbReference>
<feature type="transmembrane region" description="Helical" evidence="6">
    <location>
        <begin position="271"/>
        <end position="289"/>
    </location>
</feature>
<sequence length="710" mass="79936">MWPPSQGPSRDTPAVLSGGGVLGNHWILVSQRSSELGRVMMASAGELEHKGSDLMSLKPESWTQVSCPCCHSDQVEPLVLIKLGPKITPATKKWIISRIEARETEGGAHLLAHPGEDSDGDIILVAAPRCTLLRVTEELGLCKPYEDGSMAAFSCHDRDSFKNVDNMQEFLTAAERQYIVKYELDSLHVRKDQHVPGMPLSKGLLRARESIFQKLQKMGVVRSIFPLHEKRSLDDLAKNWYTKKQLWGQPLDSINAYFGGPVAFYFSFLDFYTWSLVLPAFLGLVLAFLPGGEPVGGAEAKQEAEEDEEGPSVRGLAVQAVFSMLWSTVVMELWKRRSSSLSYYWGTLQLTERFAEPRPGFHGTMGYSPITGRLEPLFSEWHRKLRIGLVSVPVVGLFLGMVVLGIAGFYSGEALVQGFHAERGSILTAGLLYVPSLVHILYVNVLGSVYSKVALLLTEYENHREESAFQNHHTAKTLLFTFFNYFAILFHIAFFKQDLPLLRKRLSSLLIVTQVIGQCTEVLVPYLVDRFFSSSDKNLQEDDPEVDRIRVQIGLPPFPGLFSEYIELLVQYGYLSLFSCVYPLTAVFLLINNVTEIRTDAFKICRLFQKPFYAPVSSMGVWQAAFEILGFVSVMSNCWLLLLSPRVKHFCLEGGFSSRNALLFAILVEHVLILIKMILAFVIPDEPDWVRRKRDEIEFRSLHALNELKP</sequence>
<evidence type="ECO:0000313" key="9">
    <source>
        <dbReference type="Proteomes" id="UP001044222"/>
    </source>
</evidence>
<dbReference type="Pfam" id="PF04547">
    <property type="entry name" value="Anoctamin"/>
    <property type="match status" value="1"/>
</dbReference>
<protein>
    <recommendedName>
        <fullName evidence="6">Anoctamin</fullName>
    </recommendedName>
</protein>
<feature type="transmembrane region" description="Helical" evidence="6">
    <location>
        <begin position="387"/>
        <end position="410"/>
    </location>
</feature>
<comment type="caution">
    <text evidence="8">The sequence shown here is derived from an EMBL/GenBank/DDBJ whole genome shotgun (WGS) entry which is preliminary data.</text>
</comment>
<gene>
    <name evidence="8" type="ORF">ANANG_G00102780</name>
</gene>
<dbReference type="InterPro" id="IPR007632">
    <property type="entry name" value="Anoctamin"/>
</dbReference>
<evidence type="ECO:0000256" key="4">
    <source>
        <dbReference type="ARBA" id="ARBA00022989"/>
    </source>
</evidence>
<dbReference type="AlphaFoldDB" id="A0A9D3MHB4"/>
<dbReference type="Proteomes" id="UP001044222">
    <property type="component" value="Unassembled WGS sequence"/>
</dbReference>
<dbReference type="PANTHER" id="PTHR12308">
    <property type="entry name" value="ANOCTAMIN"/>
    <property type="match status" value="1"/>
</dbReference>
<dbReference type="EMBL" id="JAFIRN010000005">
    <property type="protein sequence ID" value="KAG5848754.1"/>
    <property type="molecule type" value="Genomic_DNA"/>
</dbReference>
<evidence type="ECO:0000256" key="5">
    <source>
        <dbReference type="ARBA" id="ARBA00023136"/>
    </source>
</evidence>
<evidence type="ECO:0000313" key="8">
    <source>
        <dbReference type="EMBL" id="KAG5848754.1"/>
    </source>
</evidence>
<organism evidence="8 9">
    <name type="scientific">Anguilla anguilla</name>
    <name type="common">European freshwater eel</name>
    <name type="synonym">Muraena anguilla</name>
    <dbReference type="NCBI Taxonomy" id="7936"/>
    <lineage>
        <taxon>Eukaryota</taxon>
        <taxon>Metazoa</taxon>
        <taxon>Chordata</taxon>
        <taxon>Craniata</taxon>
        <taxon>Vertebrata</taxon>
        <taxon>Euteleostomi</taxon>
        <taxon>Actinopterygii</taxon>
        <taxon>Neopterygii</taxon>
        <taxon>Teleostei</taxon>
        <taxon>Anguilliformes</taxon>
        <taxon>Anguillidae</taxon>
        <taxon>Anguilla</taxon>
    </lineage>
</organism>
<keyword evidence="5 6" id="KW-0472">Membrane</keyword>
<feature type="transmembrane region" description="Helical" evidence="6">
    <location>
        <begin position="478"/>
        <end position="495"/>
    </location>
</feature>
<comment type="subcellular location">
    <subcellularLocation>
        <location evidence="1 6">Membrane</location>
        <topology evidence="1 6">Multi-pass membrane protein</topology>
    </subcellularLocation>
</comment>
<evidence type="ECO:0000259" key="7">
    <source>
        <dbReference type="Pfam" id="PF04547"/>
    </source>
</evidence>